<dbReference type="InterPro" id="IPR000659">
    <property type="entry name" value="Pyridox_Oxase"/>
</dbReference>
<feature type="binding site" evidence="5 6">
    <location>
        <position position="66"/>
    </location>
    <ligand>
        <name>FMN</name>
        <dbReference type="ChEBI" id="CHEBI:58210"/>
    </ligand>
</feature>
<evidence type="ECO:0000259" key="7">
    <source>
        <dbReference type="Pfam" id="PF01243"/>
    </source>
</evidence>
<dbReference type="SUPFAM" id="SSF50475">
    <property type="entry name" value="FMN-binding split barrel"/>
    <property type="match status" value="1"/>
</dbReference>
<comment type="cofactor">
    <cofactor evidence="5 6">
        <name>FMN</name>
        <dbReference type="ChEBI" id="CHEBI:58210"/>
    </cofactor>
    <text evidence="5 6">Binds 1 FMN per subunit.</text>
</comment>
<reference evidence="9 10" key="1">
    <citation type="submission" date="2019-09" db="EMBL/GenBank/DDBJ databases">
        <title>Arenimonas chukotkensis sp. nov., a bacterium isolated from Chukotka hot spring, Arctic region, Russia.</title>
        <authorList>
            <person name="Zayulina K.S."/>
            <person name="Prokofeva M.I."/>
            <person name="Elcheninov A.G."/>
            <person name="Novikov A."/>
            <person name="Kochetkova T.V."/>
            <person name="Kublanov I.V."/>
        </authorList>
    </citation>
    <scope>NUCLEOTIDE SEQUENCE [LARGE SCALE GENOMIC DNA]</scope>
    <source>
        <strain evidence="9 10">3729k</strain>
    </source>
</reference>
<feature type="binding site" evidence="5 6">
    <location>
        <position position="65"/>
    </location>
    <ligand>
        <name>FMN</name>
        <dbReference type="ChEBI" id="CHEBI:58210"/>
    </ligand>
</feature>
<dbReference type="UniPathway" id="UPA01068">
    <property type="reaction ID" value="UER00304"/>
</dbReference>
<dbReference type="PIRSF" id="PIRSF000190">
    <property type="entry name" value="Pyd_amn-ph_oxd"/>
    <property type="match status" value="1"/>
</dbReference>
<proteinExistence type="inferred from homology"/>
<sequence>MDALYREALNTFGGLLEEARASAEPEPTAMVLATADGKGRPSARAVLLKAWDERGFVFYTNFDSRKGRQLAANPQAALLFLWKQVRQQVQVRIEGTVEPVTAAEADAYFATRPRESQLGAWASLQSQPLDSRATFEARYADYEREFAGGEVPRPPHWSGFRVVPEMIEFWYGAPFRLHERQVYARREGRWAKRMLYP</sequence>
<dbReference type="EC" id="1.4.3.5" evidence="5"/>
<comment type="pathway">
    <text evidence="5">Cofactor metabolism; pyridoxal 5'-phosphate salvage; pyridoxal 5'-phosphate from pyridoxine 5'-phosphate: step 1/1.</text>
</comment>
<feature type="domain" description="Pyridoxine 5'-phosphate oxidase dimerisation C-terminal" evidence="8">
    <location>
        <begin position="157"/>
        <end position="197"/>
    </location>
</feature>
<dbReference type="NCBIfam" id="TIGR00558">
    <property type="entry name" value="pdxH"/>
    <property type="match status" value="1"/>
</dbReference>
<dbReference type="GO" id="GO:0008615">
    <property type="term" value="P:pyridoxine biosynthetic process"/>
    <property type="evidence" value="ECO:0007669"/>
    <property type="project" value="UniProtKB-UniRule"/>
</dbReference>
<feature type="binding site" evidence="5">
    <location>
        <position position="108"/>
    </location>
    <ligand>
        <name>substrate</name>
    </ligand>
</feature>
<evidence type="ECO:0000256" key="1">
    <source>
        <dbReference type="ARBA" id="ARBA00007301"/>
    </source>
</evidence>
<dbReference type="InterPro" id="IPR011576">
    <property type="entry name" value="Pyridox_Oxase_N"/>
</dbReference>
<dbReference type="InterPro" id="IPR019576">
    <property type="entry name" value="Pyridoxamine_oxidase_dimer_C"/>
</dbReference>
<feature type="binding site" evidence="5">
    <location>
        <position position="116"/>
    </location>
    <ligand>
        <name>substrate</name>
    </ligand>
</feature>
<evidence type="ECO:0000256" key="4">
    <source>
        <dbReference type="ARBA" id="ARBA00023002"/>
    </source>
</evidence>
<comment type="pathway">
    <text evidence="5">Cofactor metabolism; pyridoxal 5'-phosphate salvage; pyridoxal 5'-phosphate from pyridoxamine 5'-phosphate: step 1/1.</text>
</comment>
<dbReference type="HAMAP" id="MF_01629">
    <property type="entry name" value="PdxH"/>
    <property type="match status" value="1"/>
</dbReference>
<organism evidence="9 10">
    <name type="scientific">Arenimonas fontis</name>
    <dbReference type="NCBI Taxonomy" id="2608255"/>
    <lineage>
        <taxon>Bacteria</taxon>
        <taxon>Pseudomonadati</taxon>
        <taxon>Pseudomonadota</taxon>
        <taxon>Gammaproteobacteria</taxon>
        <taxon>Lysobacterales</taxon>
        <taxon>Lysobacteraceae</taxon>
        <taxon>Arenimonas</taxon>
    </lineage>
</organism>
<feature type="binding site" evidence="5">
    <location>
        <position position="49"/>
    </location>
    <ligand>
        <name>substrate</name>
    </ligand>
</feature>
<dbReference type="GO" id="GO:0004733">
    <property type="term" value="F:pyridoxamine phosphate oxidase activity"/>
    <property type="evidence" value="ECO:0007669"/>
    <property type="project" value="UniProtKB-UniRule"/>
</dbReference>
<evidence type="ECO:0000256" key="2">
    <source>
        <dbReference type="ARBA" id="ARBA00022630"/>
    </source>
</evidence>
<keyword evidence="10" id="KW-1185">Reference proteome</keyword>
<evidence type="ECO:0000256" key="5">
    <source>
        <dbReference type="HAMAP-Rule" id="MF_01629"/>
    </source>
</evidence>
<feature type="binding site" evidence="5 6">
    <location>
        <position position="180"/>
    </location>
    <ligand>
        <name>FMN</name>
        <dbReference type="ChEBI" id="CHEBI:58210"/>
    </ligand>
</feature>
<keyword evidence="4 5" id="KW-0560">Oxidoreductase</keyword>
<accession>A0A5B2ZDL5</accession>
<comment type="catalytic activity">
    <reaction evidence="5">
        <text>pyridoxamine 5'-phosphate + O2 + H2O = pyridoxal 5'-phosphate + H2O2 + NH4(+)</text>
        <dbReference type="Rhea" id="RHEA:15817"/>
        <dbReference type="ChEBI" id="CHEBI:15377"/>
        <dbReference type="ChEBI" id="CHEBI:15379"/>
        <dbReference type="ChEBI" id="CHEBI:16240"/>
        <dbReference type="ChEBI" id="CHEBI:28938"/>
        <dbReference type="ChEBI" id="CHEBI:58451"/>
        <dbReference type="ChEBI" id="CHEBI:597326"/>
        <dbReference type="EC" id="1.4.3.5"/>
    </reaction>
</comment>
<feature type="binding site" evidence="6">
    <location>
        <position position="88"/>
    </location>
    <ligand>
        <name>FMN</name>
        <dbReference type="ChEBI" id="CHEBI:58210"/>
    </ligand>
</feature>
<keyword evidence="5" id="KW-0664">Pyridoxine biosynthesis</keyword>
<name>A0A5B2ZDL5_9GAMM</name>
<dbReference type="GO" id="GO:0010181">
    <property type="term" value="F:FMN binding"/>
    <property type="evidence" value="ECO:0007669"/>
    <property type="project" value="UniProtKB-UniRule"/>
</dbReference>
<dbReference type="Pfam" id="PF01243">
    <property type="entry name" value="PNPOx_N"/>
    <property type="match status" value="1"/>
</dbReference>
<comment type="caution">
    <text evidence="9">The sequence shown here is derived from an EMBL/GenBank/DDBJ whole genome shotgun (WGS) entry which is preliminary data.</text>
</comment>
<dbReference type="InterPro" id="IPR019740">
    <property type="entry name" value="Pyridox_Oxase_CS"/>
</dbReference>
<feature type="binding site" evidence="5">
    <location>
        <begin position="176"/>
        <end position="178"/>
    </location>
    <ligand>
        <name>substrate</name>
    </ligand>
</feature>
<dbReference type="Gene3D" id="2.30.110.10">
    <property type="entry name" value="Electron Transport, Fmn-binding Protein, Chain A"/>
    <property type="match status" value="1"/>
</dbReference>
<comment type="function">
    <text evidence="5">Catalyzes the oxidation of either pyridoxine 5'-phosphate (PNP) or pyridoxamine 5'-phosphate (PMP) into pyridoxal 5'-phosphate (PLP).</text>
</comment>
<feature type="domain" description="Pyridoxamine 5'-phosphate oxidase N-terminal" evidence="7">
    <location>
        <begin position="21"/>
        <end position="140"/>
    </location>
</feature>
<feature type="binding site" evidence="5 6">
    <location>
        <begin position="125"/>
        <end position="126"/>
    </location>
    <ligand>
        <name>FMN</name>
        <dbReference type="ChEBI" id="CHEBI:58210"/>
    </ligand>
</feature>
<evidence type="ECO:0000313" key="10">
    <source>
        <dbReference type="Proteomes" id="UP000322165"/>
    </source>
</evidence>
<evidence type="ECO:0000256" key="3">
    <source>
        <dbReference type="ARBA" id="ARBA00022643"/>
    </source>
</evidence>
<dbReference type="PROSITE" id="PS01064">
    <property type="entry name" value="PYRIDOX_OXIDASE"/>
    <property type="match status" value="1"/>
</dbReference>
<feature type="binding site" evidence="5">
    <location>
        <position position="112"/>
    </location>
    <ligand>
        <name>substrate</name>
    </ligand>
</feature>
<dbReference type="Proteomes" id="UP000322165">
    <property type="component" value="Unassembled WGS sequence"/>
</dbReference>
<comment type="catalytic activity">
    <reaction evidence="5">
        <text>pyridoxine 5'-phosphate + O2 = pyridoxal 5'-phosphate + H2O2</text>
        <dbReference type="Rhea" id="RHEA:15149"/>
        <dbReference type="ChEBI" id="CHEBI:15379"/>
        <dbReference type="ChEBI" id="CHEBI:16240"/>
        <dbReference type="ChEBI" id="CHEBI:58589"/>
        <dbReference type="ChEBI" id="CHEBI:597326"/>
        <dbReference type="EC" id="1.4.3.5"/>
    </reaction>
</comment>
<dbReference type="Pfam" id="PF10590">
    <property type="entry name" value="PNP_phzG_C"/>
    <property type="match status" value="1"/>
</dbReference>
<dbReference type="EMBL" id="VUOD01000003">
    <property type="protein sequence ID" value="KAA2285172.1"/>
    <property type="molecule type" value="Genomic_DNA"/>
</dbReference>
<dbReference type="AlphaFoldDB" id="A0A5B2ZDL5"/>
<keyword evidence="2 5" id="KW-0285">Flavoprotein</keyword>
<dbReference type="InterPro" id="IPR012349">
    <property type="entry name" value="Split_barrel_FMN-bd"/>
</dbReference>
<gene>
    <name evidence="5 9" type="primary">pdxH</name>
    <name evidence="9" type="ORF">F0415_04425</name>
</gene>
<keyword evidence="3 5" id="KW-0288">FMN</keyword>
<feature type="binding site" evidence="5 6">
    <location>
        <begin position="44"/>
        <end position="49"/>
    </location>
    <ligand>
        <name>FMN</name>
        <dbReference type="ChEBI" id="CHEBI:58210"/>
    </ligand>
</feature>
<evidence type="ECO:0000313" key="9">
    <source>
        <dbReference type="EMBL" id="KAA2285172.1"/>
    </source>
</evidence>
<dbReference type="PANTHER" id="PTHR10851">
    <property type="entry name" value="PYRIDOXINE-5-PHOSPHATE OXIDASE"/>
    <property type="match status" value="1"/>
</dbReference>
<feature type="binding site" evidence="5">
    <location>
        <position position="90"/>
    </location>
    <ligand>
        <name>FMN</name>
        <dbReference type="ChEBI" id="CHEBI:58210"/>
    </ligand>
</feature>
<dbReference type="RefSeq" id="WP_149859995.1">
    <property type="nucleotide sequence ID" value="NZ_VUOD01000003.1"/>
</dbReference>
<comment type="similarity">
    <text evidence="1 5">Belongs to the pyridoxamine 5'-phosphate oxidase family.</text>
</comment>
<reference evidence="9 10" key="2">
    <citation type="submission" date="2019-09" db="EMBL/GenBank/DDBJ databases">
        <authorList>
            <person name="Mazur A."/>
        </authorList>
    </citation>
    <scope>NUCLEOTIDE SEQUENCE [LARGE SCALE GENOMIC DNA]</scope>
    <source>
        <strain evidence="9 10">3729k</strain>
    </source>
</reference>
<protein>
    <recommendedName>
        <fullName evidence="5">Pyridoxine/pyridoxamine 5'-phosphate oxidase</fullName>
        <ecNumber evidence="5">1.4.3.5</ecNumber>
    </recommendedName>
    <alternativeName>
        <fullName evidence="5">PNP/PMP oxidase</fullName>
        <shortName evidence="5">PNPOx</shortName>
    </alternativeName>
    <alternativeName>
        <fullName evidence="5">Pyridoxal 5'-phosphate synthase</fullName>
    </alternativeName>
</protein>
<dbReference type="NCBIfam" id="NF004231">
    <property type="entry name" value="PRK05679.1"/>
    <property type="match status" value="1"/>
</dbReference>
<comment type="subunit">
    <text evidence="5">Homodimer.</text>
</comment>
<feature type="binding site" evidence="5 6">
    <location>
        <begin position="59"/>
        <end position="60"/>
    </location>
    <ligand>
        <name>FMN</name>
        <dbReference type="ChEBI" id="CHEBI:58210"/>
    </ligand>
</feature>
<evidence type="ECO:0000259" key="8">
    <source>
        <dbReference type="Pfam" id="PF10590"/>
    </source>
</evidence>
<feature type="binding site" evidence="5 6">
    <location>
        <position position="170"/>
    </location>
    <ligand>
        <name>FMN</name>
        <dbReference type="ChEBI" id="CHEBI:58210"/>
    </ligand>
</feature>
<evidence type="ECO:0000256" key="6">
    <source>
        <dbReference type="PIRSR" id="PIRSR000190-2"/>
    </source>
</evidence>
<dbReference type="PANTHER" id="PTHR10851:SF0">
    <property type="entry name" value="PYRIDOXINE-5'-PHOSPHATE OXIDASE"/>
    <property type="match status" value="1"/>
</dbReference>